<feature type="compositionally biased region" description="Low complexity" evidence="1">
    <location>
        <begin position="149"/>
        <end position="176"/>
    </location>
</feature>
<evidence type="ECO:0000256" key="1">
    <source>
        <dbReference type="SAM" id="MobiDB-lite"/>
    </source>
</evidence>
<dbReference type="AlphaFoldDB" id="A0A061APL5"/>
<proteinExistence type="predicted"/>
<evidence type="ECO:0000313" key="2">
    <source>
        <dbReference type="EMBL" id="CDR39090.1"/>
    </source>
</evidence>
<dbReference type="OrthoDB" id="10409115at2759"/>
<sequence length="278" mass="30008">MAVQAEQINVSLFLDGARALPFASSTLPDGAIEANFSAELAPGMKWDLTWYSARQDLIGSYGSLLRFEGSMEGSLVGGKVLGADGTGHLQGVLQTGQSPFGFNLAIMPPGYLDIINTAGAAENRAIASFHLVCFDSRTVRVPSLPPTTPSSTAAPATPSSATRSLLSPVQSPQSSVADQTKIQELEKELNVTKNRADHFERSLLALYEIVPHESRLTYIDWRLRNDQLTPETRVKIACSKARVVQELELTASESAKAELSDMLAFCMRLERGGRPLTA</sequence>
<dbReference type="EMBL" id="LK052939">
    <property type="protein sequence ID" value="CDR39090.1"/>
    <property type="molecule type" value="Genomic_DNA"/>
</dbReference>
<name>A0A061APL5_RHOTO</name>
<accession>A0A061APL5</accession>
<reference evidence="2" key="1">
    <citation type="journal article" date="2014" name="Genome Announc.">
        <title>Draft genome sequence of Rhodosporidium toruloides CECT1137, an oleaginous yeast of biotechnological interest.</title>
        <authorList>
            <person name="Morin N."/>
            <person name="Calcas X."/>
            <person name="Devillers H."/>
            <person name="Durrens P."/>
            <person name="Sherman D.J."/>
            <person name="Nicaud J.-M."/>
            <person name="Neuveglise C."/>
        </authorList>
    </citation>
    <scope>NUCLEOTIDE SEQUENCE</scope>
    <source>
        <strain evidence="2">CECT1137</strain>
    </source>
</reference>
<feature type="region of interest" description="Disordered" evidence="1">
    <location>
        <begin position="143"/>
        <end position="179"/>
    </location>
</feature>
<organism evidence="2">
    <name type="scientific">Rhodotorula toruloides</name>
    <name type="common">Yeast</name>
    <name type="synonym">Rhodosporidium toruloides</name>
    <dbReference type="NCBI Taxonomy" id="5286"/>
    <lineage>
        <taxon>Eukaryota</taxon>
        <taxon>Fungi</taxon>
        <taxon>Dikarya</taxon>
        <taxon>Basidiomycota</taxon>
        <taxon>Pucciniomycotina</taxon>
        <taxon>Microbotryomycetes</taxon>
        <taxon>Sporidiobolales</taxon>
        <taxon>Sporidiobolaceae</taxon>
        <taxon>Rhodotorula</taxon>
    </lineage>
</organism>
<protein>
    <submittedName>
        <fullName evidence="2">RHTO0S04e01068g1_1</fullName>
    </submittedName>
</protein>
<gene>
    <name evidence="2" type="ORF">RHTO0S_04e01068g</name>
</gene>